<dbReference type="InterPro" id="IPR049012">
    <property type="entry name" value="Mutator_transp_dom"/>
</dbReference>
<name>A0A4Y2J285_ARAVE</name>
<proteinExistence type="predicted"/>
<feature type="compositionally biased region" description="Polar residues" evidence="1">
    <location>
        <begin position="37"/>
        <end position="54"/>
    </location>
</feature>
<evidence type="ECO:0000259" key="2">
    <source>
        <dbReference type="Pfam" id="PF20700"/>
    </source>
</evidence>
<protein>
    <recommendedName>
        <fullName evidence="2">Mutator-like transposase domain-containing protein</fullName>
    </recommendedName>
</protein>
<feature type="region of interest" description="Disordered" evidence="1">
    <location>
        <begin position="1"/>
        <end position="54"/>
    </location>
</feature>
<dbReference type="EMBL" id="BGPR01003152">
    <property type="protein sequence ID" value="GBM84331.1"/>
    <property type="molecule type" value="Genomic_DNA"/>
</dbReference>
<dbReference type="PANTHER" id="PTHR33309:SF3">
    <property type="entry name" value="CCHC-TYPE DOMAIN-CONTAINING PROTEIN"/>
    <property type="match status" value="1"/>
</dbReference>
<dbReference type="PANTHER" id="PTHR33309">
    <property type="entry name" value="KERATIN, ULTRA HIGH-SULFUR MATRIX PROTEIN-LIKE"/>
    <property type="match status" value="1"/>
</dbReference>
<gene>
    <name evidence="3" type="ORF">AVEN_99911_1</name>
</gene>
<sequence>MDLISSRYRKPKGRPKKSRQVKSANAKKRWAKKSLDSEQSIISSPNATNSSELDKMNSVSTNVDTNYIIMCKTLWSSLLKNIPCHECKEKTLQVSQTNSFGFSSKIFLSCASFKKEFGSVFTSEREVEDKTFHVNNKVVEAFLAIGRGHSALETFSMVLGTPSMDSKTFNKCMKNVCQKNKDIKFEMLELSRNAVRDAHIRENPNLQKSAVLDISVSYDGTWQKRGYTSNLGVGCVIDILTGIVIDFEILSKYCHECVISERDLEKNSVEFKIWFAGHKNECEKNFHGSSGSMEMHAAAVMWKRSIKEFGFRYTKMLCDGDSKTFQHLNEEKVYGPDMIQKEECINHISKRLGTALRNKVKEWKVKKVTLGGKKPGSLKETTITKLQNYYRKAVKDNAPDVNKMKKSIFASLYHCMSTDSKPQHSKCPVGAESWCFFQRAIAQGETPKSHKKMKTTLSELVVEKILPVYQRLASDEMLSKCISAKTQNANESLHSCIWRKCPKEVFISKKRLELGVSTAVREYNLGYVKNICINEENISETDSRFLLAHKKDKKRAAQNKRKCSEIYKKQRNEKKFKKQRNVEQEKKNEGITYAAGAF</sequence>
<dbReference type="AlphaFoldDB" id="A0A4Y2J285"/>
<evidence type="ECO:0000313" key="3">
    <source>
        <dbReference type="EMBL" id="GBM84331.1"/>
    </source>
</evidence>
<evidence type="ECO:0000256" key="1">
    <source>
        <dbReference type="SAM" id="MobiDB-lite"/>
    </source>
</evidence>
<dbReference type="Pfam" id="PF20700">
    <property type="entry name" value="Mutator"/>
    <property type="match status" value="1"/>
</dbReference>
<dbReference type="Proteomes" id="UP000499080">
    <property type="component" value="Unassembled WGS sequence"/>
</dbReference>
<dbReference type="OrthoDB" id="6429571at2759"/>
<comment type="caution">
    <text evidence="3">The sequence shown here is derived from an EMBL/GenBank/DDBJ whole genome shotgun (WGS) entry which is preliminary data.</text>
</comment>
<evidence type="ECO:0000313" key="4">
    <source>
        <dbReference type="Proteomes" id="UP000499080"/>
    </source>
</evidence>
<reference evidence="3 4" key="1">
    <citation type="journal article" date="2019" name="Sci. Rep.">
        <title>Orb-weaving spider Araneus ventricosus genome elucidates the spidroin gene catalogue.</title>
        <authorList>
            <person name="Kono N."/>
            <person name="Nakamura H."/>
            <person name="Ohtoshi R."/>
            <person name="Moran D.A.P."/>
            <person name="Shinohara A."/>
            <person name="Yoshida Y."/>
            <person name="Fujiwara M."/>
            <person name="Mori M."/>
            <person name="Tomita M."/>
            <person name="Arakawa K."/>
        </authorList>
    </citation>
    <scope>NUCLEOTIDE SEQUENCE [LARGE SCALE GENOMIC DNA]</scope>
</reference>
<keyword evidence="4" id="KW-1185">Reference proteome</keyword>
<accession>A0A4Y2J285</accession>
<organism evidence="3 4">
    <name type="scientific">Araneus ventricosus</name>
    <name type="common">Orbweaver spider</name>
    <name type="synonym">Epeira ventricosa</name>
    <dbReference type="NCBI Taxonomy" id="182803"/>
    <lineage>
        <taxon>Eukaryota</taxon>
        <taxon>Metazoa</taxon>
        <taxon>Ecdysozoa</taxon>
        <taxon>Arthropoda</taxon>
        <taxon>Chelicerata</taxon>
        <taxon>Arachnida</taxon>
        <taxon>Araneae</taxon>
        <taxon>Araneomorphae</taxon>
        <taxon>Entelegynae</taxon>
        <taxon>Araneoidea</taxon>
        <taxon>Araneidae</taxon>
        <taxon>Araneus</taxon>
    </lineage>
</organism>
<feature type="domain" description="Mutator-like transposase" evidence="2">
    <location>
        <begin position="71"/>
        <end position="435"/>
    </location>
</feature>
<feature type="compositionally biased region" description="Basic residues" evidence="1">
    <location>
        <begin position="7"/>
        <end position="32"/>
    </location>
</feature>